<evidence type="ECO:0000313" key="3">
    <source>
        <dbReference type="EMBL" id="MBP3964524.1"/>
    </source>
</evidence>
<dbReference type="Pfam" id="PF01832">
    <property type="entry name" value="Glucosaminidase"/>
    <property type="match status" value="1"/>
</dbReference>
<dbReference type="PANTHER" id="PTHR33308">
    <property type="entry name" value="PEPTIDOGLYCAN HYDROLASE FLGJ"/>
    <property type="match status" value="1"/>
</dbReference>
<dbReference type="InterPro" id="IPR002901">
    <property type="entry name" value="MGlyc_endo_b_GlcNAc-like_dom"/>
</dbReference>
<name>A0ABS5CF81_9BACL</name>
<comment type="caution">
    <text evidence="3">The sequence shown here is derived from an EMBL/GenBank/DDBJ whole genome shotgun (WGS) entry which is preliminary data.</text>
</comment>
<dbReference type="Proteomes" id="UP000673394">
    <property type="component" value="Unassembled WGS sequence"/>
</dbReference>
<keyword evidence="1" id="KW-0378">Hydrolase</keyword>
<feature type="domain" description="Mannosyl-glycoprotein endo-beta-N-acetylglucosamidase-like" evidence="2">
    <location>
        <begin position="3"/>
        <end position="151"/>
    </location>
</feature>
<organism evidence="3 4">
    <name type="scientific">Paenibacillus lignilyticus</name>
    <dbReference type="NCBI Taxonomy" id="1172615"/>
    <lineage>
        <taxon>Bacteria</taxon>
        <taxon>Bacillati</taxon>
        <taxon>Bacillota</taxon>
        <taxon>Bacilli</taxon>
        <taxon>Bacillales</taxon>
        <taxon>Paenibacillaceae</taxon>
        <taxon>Paenibacillus</taxon>
    </lineage>
</organism>
<evidence type="ECO:0000313" key="4">
    <source>
        <dbReference type="Proteomes" id="UP000673394"/>
    </source>
</evidence>
<evidence type="ECO:0000256" key="1">
    <source>
        <dbReference type="ARBA" id="ARBA00022801"/>
    </source>
</evidence>
<reference evidence="3 4" key="1">
    <citation type="submission" date="2021-04" db="EMBL/GenBank/DDBJ databases">
        <title>Paenibacillus sp. DLE-14 whole genome sequence.</title>
        <authorList>
            <person name="Ham Y.J."/>
        </authorList>
    </citation>
    <scope>NUCLEOTIDE SEQUENCE [LARGE SCALE GENOMIC DNA]</scope>
    <source>
        <strain evidence="3 4">DLE-14</strain>
    </source>
</reference>
<sequence>MDKQSFFELLLPVVKRIYAEGSPVFPSVRLAQSWLETGGNIPYWNNLAGYKVGAGVPNGYWKGAVVDKRTWEVIDGRRVTETATFRAYDSIYDFYKDQDLLFARSRYDRVRLAKTPFEQVRMLLACGYATDPAYADKLTAIIKGSNLTQYDNKNREDEPMTAEEKKAFDELQKLTLKLKSDNDQLKIALLDQTNALKELQLWALKIDASNEMDAVPEWAKDAVTAAVKAKLIDTPNGGSYDFYRLLSVLYRKKLI</sequence>
<dbReference type="SMART" id="SM00047">
    <property type="entry name" value="LYZ2"/>
    <property type="match status" value="1"/>
</dbReference>
<dbReference type="RefSeq" id="WP_210659918.1">
    <property type="nucleotide sequence ID" value="NZ_JAGKSP010000006.1"/>
</dbReference>
<accession>A0ABS5CF81</accession>
<keyword evidence="4" id="KW-1185">Reference proteome</keyword>
<evidence type="ECO:0000259" key="2">
    <source>
        <dbReference type="SMART" id="SM00047"/>
    </source>
</evidence>
<dbReference type="EMBL" id="JAGKSP010000006">
    <property type="protein sequence ID" value="MBP3964524.1"/>
    <property type="molecule type" value="Genomic_DNA"/>
</dbReference>
<protein>
    <submittedName>
        <fullName evidence="3">Glucosaminidase domain-containing protein</fullName>
    </submittedName>
</protein>
<proteinExistence type="predicted"/>
<dbReference type="InterPro" id="IPR051056">
    <property type="entry name" value="Glycosyl_Hydrolase_73"/>
</dbReference>
<dbReference type="PANTHER" id="PTHR33308:SF9">
    <property type="entry name" value="PEPTIDOGLYCAN HYDROLASE FLGJ"/>
    <property type="match status" value="1"/>
</dbReference>
<gene>
    <name evidence="3" type="ORF">I8J30_17540</name>
</gene>
<dbReference type="Gene3D" id="1.10.530.10">
    <property type="match status" value="1"/>
</dbReference>